<reference evidence="3 4" key="1">
    <citation type="submission" date="2017-03" db="EMBL/GenBank/DDBJ databases">
        <title>WGS assembly of Porphyra umbilicalis.</title>
        <authorList>
            <person name="Brawley S.H."/>
            <person name="Blouin N.A."/>
            <person name="Ficko-Blean E."/>
            <person name="Wheeler G.L."/>
            <person name="Lohr M."/>
            <person name="Goodson H.V."/>
            <person name="Jenkins J.W."/>
            <person name="Blaby-Haas C.E."/>
            <person name="Helliwell K.E."/>
            <person name="Chan C."/>
            <person name="Marriage T."/>
            <person name="Bhattacharya D."/>
            <person name="Klein A.S."/>
            <person name="Badis Y."/>
            <person name="Brodie J."/>
            <person name="Cao Y."/>
            <person name="Collen J."/>
            <person name="Dittami S.M."/>
            <person name="Gachon C.M."/>
            <person name="Green B.R."/>
            <person name="Karpowicz S."/>
            <person name="Kim J.W."/>
            <person name="Kudahl U."/>
            <person name="Lin S."/>
            <person name="Michel G."/>
            <person name="Mittag M."/>
            <person name="Olson B.J."/>
            <person name="Pangilinan J."/>
            <person name="Peng Y."/>
            <person name="Qiu H."/>
            <person name="Shu S."/>
            <person name="Singer J.T."/>
            <person name="Smith A.G."/>
            <person name="Sprecher B.N."/>
            <person name="Wagner V."/>
            <person name="Wang W."/>
            <person name="Wang Z.-Y."/>
            <person name="Yan J."/>
            <person name="Yarish C."/>
            <person name="Zoeuner-Riek S."/>
            <person name="Zhuang Y."/>
            <person name="Zou Y."/>
            <person name="Lindquist E.A."/>
            <person name="Grimwood J."/>
            <person name="Barry K."/>
            <person name="Rokhsar D.S."/>
            <person name="Schmutz J."/>
            <person name="Stiller J.W."/>
            <person name="Grossman A.R."/>
            <person name="Prochnik S.E."/>
        </authorList>
    </citation>
    <scope>NUCLEOTIDE SEQUENCE [LARGE SCALE GENOMIC DNA]</scope>
    <source>
        <strain evidence="3">4086291</strain>
    </source>
</reference>
<evidence type="ECO:0000256" key="1">
    <source>
        <dbReference type="SAM" id="MobiDB-lite"/>
    </source>
</evidence>
<keyword evidence="4" id="KW-1185">Reference proteome</keyword>
<dbReference type="Proteomes" id="UP000218209">
    <property type="component" value="Unassembled WGS sequence"/>
</dbReference>
<dbReference type="InterPro" id="IPR029063">
    <property type="entry name" value="SAM-dependent_MTases_sf"/>
</dbReference>
<feature type="region of interest" description="Disordered" evidence="1">
    <location>
        <begin position="342"/>
        <end position="396"/>
    </location>
</feature>
<feature type="compositionally biased region" description="Gly residues" evidence="1">
    <location>
        <begin position="368"/>
        <end position="383"/>
    </location>
</feature>
<dbReference type="SUPFAM" id="SSF53335">
    <property type="entry name" value="S-adenosyl-L-methionine-dependent methyltransferases"/>
    <property type="match status" value="1"/>
</dbReference>
<dbReference type="Gene3D" id="3.40.50.150">
    <property type="entry name" value="Vaccinia Virus protein VP39"/>
    <property type="match status" value="1"/>
</dbReference>
<feature type="signal peptide" evidence="2">
    <location>
        <begin position="1"/>
        <end position="19"/>
    </location>
</feature>
<feature type="compositionally biased region" description="Low complexity" evidence="1">
    <location>
        <begin position="39"/>
        <end position="51"/>
    </location>
</feature>
<evidence type="ECO:0000313" key="4">
    <source>
        <dbReference type="Proteomes" id="UP000218209"/>
    </source>
</evidence>
<name>A0A1X6NVX6_PORUM</name>
<feature type="region of interest" description="Disordered" evidence="1">
    <location>
        <begin position="19"/>
        <end position="51"/>
    </location>
</feature>
<feature type="compositionally biased region" description="Pro residues" evidence="1">
    <location>
        <begin position="25"/>
        <end position="38"/>
    </location>
</feature>
<evidence type="ECO:0008006" key="5">
    <source>
        <dbReference type="Google" id="ProtNLM"/>
    </source>
</evidence>
<dbReference type="EMBL" id="KV919038">
    <property type="protein sequence ID" value="OSX72779.1"/>
    <property type="molecule type" value="Genomic_DNA"/>
</dbReference>
<evidence type="ECO:0000313" key="3">
    <source>
        <dbReference type="EMBL" id="OSX72779.1"/>
    </source>
</evidence>
<dbReference type="OrthoDB" id="411251at2759"/>
<protein>
    <recommendedName>
        <fullName evidence="5">Methyltransferase FkbM domain-containing protein</fullName>
    </recommendedName>
</protein>
<accession>A0A1X6NVX6</accession>
<dbReference type="AlphaFoldDB" id="A0A1X6NVX6"/>
<organism evidence="3 4">
    <name type="scientific">Porphyra umbilicalis</name>
    <name type="common">Purple laver</name>
    <name type="synonym">Red alga</name>
    <dbReference type="NCBI Taxonomy" id="2786"/>
    <lineage>
        <taxon>Eukaryota</taxon>
        <taxon>Rhodophyta</taxon>
        <taxon>Bangiophyceae</taxon>
        <taxon>Bangiales</taxon>
        <taxon>Bangiaceae</taxon>
        <taxon>Porphyra</taxon>
    </lineage>
</organism>
<gene>
    <name evidence="3" type="ORF">BU14_0404s0006</name>
</gene>
<sequence>MFLLAVLLPVVLTAAPSLATSHTPTRPPPTSPEPPPATPLTSSSAAPDAPPAAASVVPFPTGVVSPVLRHQWLSHFAFHKTSTQLRLARLAAPPPATIVIVGVEWGTDALALARAGYRVVGVEPLSHFVDHVRGVAEQEGLDIRMVHAAAGATSGGRVTVNYENAGAAGVETVTAVTVDEVLDGEPDGAPPTVAVLTVDIQGDEAAVLAGADRALGRASIASVWVEVIACNERVRPMLDGLDADFVLFDFCPWGAPRAAAPGGERPPRSADAFVDEDFPGAITPWGAALCAAQRRAFKWLQTDVVGLRRDRLTPAVVASLANLGADVCGEPGVCVMREAGPRRGGGWPPRRRRCARGGATGRQRGGRRAGGGSCGGRGGGGGHPRGRPKGVVGTGVDGVVGCRGPRTTMMTGLAHW</sequence>
<keyword evidence="2" id="KW-0732">Signal</keyword>
<proteinExistence type="predicted"/>
<evidence type="ECO:0000256" key="2">
    <source>
        <dbReference type="SAM" id="SignalP"/>
    </source>
</evidence>
<feature type="chain" id="PRO_5012214144" description="Methyltransferase FkbM domain-containing protein" evidence="2">
    <location>
        <begin position="20"/>
        <end position="416"/>
    </location>
</feature>